<dbReference type="AlphaFoldDB" id="A0AAN7YKS7"/>
<dbReference type="InterPro" id="IPR013320">
    <property type="entry name" value="ConA-like_dom_sf"/>
</dbReference>
<comment type="subcellular location">
    <subcellularLocation>
        <location evidence="2">Membrane</location>
    </subcellularLocation>
</comment>
<keyword evidence="9" id="KW-0325">Glycoprotein</keyword>
<dbReference type="GO" id="GO:0016757">
    <property type="term" value="F:glycosyltransferase activity"/>
    <property type="evidence" value="ECO:0007669"/>
    <property type="project" value="UniProtKB-KW"/>
</dbReference>
<evidence type="ECO:0000256" key="5">
    <source>
        <dbReference type="ARBA" id="ARBA00022679"/>
    </source>
</evidence>
<evidence type="ECO:0000256" key="1">
    <source>
        <dbReference type="ARBA" id="ARBA00000822"/>
    </source>
</evidence>
<dbReference type="PROSITE" id="PS51762">
    <property type="entry name" value="GH16_2"/>
    <property type="match status" value="1"/>
</dbReference>
<evidence type="ECO:0000256" key="12">
    <source>
        <dbReference type="ARBA" id="ARBA00038074"/>
    </source>
</evidence>
<comment type="catalytic activity">
    <reaction evidence="1">
        <text>Random endo-hydrolysis of N-acetyl-beta-D-glucosaminide (1-&gt;4)-beta-linkages in chitin and chitodextrins.</text>
        <dbReference type="EC" id="3.2.1.14"/>
    </reaction>
</comment>
<keyword evidence="13" id="KW-0812">Transmembrane</keyword>
<feature type="signal peptide" evidence="14">
    <location>
        <begin position="1"/>
        <end position="18"/>
    </location>
</feature>
<keyword evidence="5" id="KW-0808">Transferase</keyword>
<keyword evidence="7" id="KW-0378">Hydrolase</keyword>
<reference evidence="16" key="1">
    <citation type="submission" date="2023-08" db="EMBL/GenBank/DDBJ databases">
        <title>Black Yeasts Isolated from many extreme environments.</title>
        <authorList>
            <person name="Coleine C."/>
            <person name="Stajich J.E."/>
            <person name="Selbmann L."/>
        </authorList>
    </citation>
    <scope>NUCLEOTIDE SEQUENCE</scope>
    <source>
        <strain evidence="16">CCFEE 5401</strain>
    </source>
</reference>
<dbReference type="GO" id="GO:0008843">
    <property type="term" value="F:endochitinase activity"/>
    <property type="evidence" value="ECO:0007669"/>
    <property type="project" value="UniProtKB-EC"/>
</dbReference>
<feature type="transmembrane region" description="Helical" evidence="13">
    <location>
        <begin position="300"/>
        <end position="323"/>
    </location>
</feature>
<dbReference type="EC" id="3.2.1.14" evidence="3"/>
<feature type="chain" id="PRO_5042931974" description="chitinase" evidence="14">
    <location>
        <begin position="19"/>
        <end position="369"/>
    </location>
</feature>
<dbReference type="GO" id="GO:0016020">
    <property type="term" value="C:membrane"/>
    <property type="evidence" value="ECO:0007669"/>
    <property type="project" value="UniProtKB-SubCell"/>
</dbReference>
<sequence length="369" mass="39644">MASTIFLPLALLAGLATAQTFSVCDPLNATCPANAALGTTLNETFTASTTALNLDLWNITSGTTAIQFGNNGAELTLTKPGDSITVESNFYINFGRVEMIMQAAAGQGIISTFDLLSDDLDEIDLEIMGGNTSFVESNWYGWGNLSQYNALYHPVNGPQQGLHNYTVIWDAEQVQWIIDGNLARNLPYDKPSLYPQTPSKLKFGIWAGGDAKAEGTVTWAGGKVDWSQAPFTMTVQSILVTDASTNTTTYTYSDRTGAYKSITSTPGISSAAKTLTKPASSSPIASATKSWNGLSRTSKIAIAASVIGVLVLIIIAYSFVCVVQRRKGRAEKRKADEAWEEQMNELSVYRAKMAKGGFAVSHLGHGEKF</sequence>
<dbReference type="InterPro" id="IPR050546">
    <property type="entry name" value="Glycosyl_Hydrlase_16"/>
</dbReference>
<evidence type="ECO:0000256" key="11">
    <source>
        <dbReference type="ARBA" id="ARBA00023316"/>
    </source>
</evidence>
<dbReference type="Pfam" id="PF00722">
    <property type="entry name" value="Glyco_hydro_16"/>
    <property type="match status" value="1"/>
</dbReference>
<evidence type="ECO:0000256" key="9">
    <source>
        <dbReference type="ARBA" id="ARBA00023180"/>
    </source>
</evidence>
<evidence type="ECO:0000313" key="17">
    <source>
        <dbReference type="Proteomes" id="UP001310890"/>
    </source>
</evidence>
<dbReference type="CDD" id="cd12087">
    <property type="entry name" value="TM_EGFR-like"/>
    <property type="match status" value="1"/>
</dbReference>
<evidence type="ECO:0000259" key="15">
    <source>
        <dbReference type="PROSITE" id="PS51762"/>
    </source>
</evidence>
<evidence type="ECO:0000256" key="14">
    <source>
        <dbReference type="SAM" id="SignalP"/>
    </source>
</evidence>
<dbReference type="GO" id="GO:0005975">
    <property type="term" value="P:carbohydrate metabolic process"/>
    <property type="evidence" value="ECO:0007669"/>
    <property type="project" value="InterPro"/>
</dbReference>
<feature type="domain" description="GH16" evidence="15">
    <location>
        <begin position="1"/>
        <end position="235"/>
    </location>
</feature>
<keyword evidence="11" id="KW-0961">Cell wall biogenesis/degradation</keyword>
<protein>
    <recommendedName>
        <fullName evidence="3">chitinase</fullName>
        <ecNumber evidence="3">3.2.1.14</ecNumber>
    </recommendedName>
</protein>
<evidence type="ECO:0000256" key="7">
    <source>
        <dbReference type="ARBA" id="ARBA00022801"/>
    </source>
</evidence>
<name>A0AAN7YKS7_9PEZI</name>
<evidence type="ECO:0000313" key="16">
    <source>
        <dbReference type="EMBL" id="KAK5105819.1"/>
    </source>
</evidence>
<dbReference type="GO" id="GO:0031505">
    <property type="term" value="P:fungal-type cell wall organization"/>
    <property type="evidence" value="ECO:0007669"/>
    <property type="project" value="TreeGrafter"/>
</dbReference>
<dbReference type="InterPro" id="IPR000757">
    <property type="entry name" value="Beta-glucanase-like"/>
</dbReference>
<accession>A0AAN7YKS7</accession>
<keyword evidence="8 13" id="KW-0472">Membrane</keyword>
<keyword evidence="10" id="KW-0326">Glycosidase</keyword>
<evidence type="ECO:0000256" key="2">
    <source>
        <dbReference type="ARBA" id="ARBA00004370"/>
    </source>
</evidence>
<evidence type="ECO:0000256" key="10">
    <source>
        <dbReference type="ARBA" id="ARBA00023295"/>
    </source>
</evidence>
<evidence type="ECO:0000256" key="4">
    <source>
        <dbReference type="ARBA" id="ARBA00022676"/>
    </source>
</evidence>
<dbReference type="Proteomes" id="UP001310890">
    <property type="component" value="Unassembled WGS sequence"/>
</dbReference>
<evidence type="ECO:0000256" key="6">
    <source>
        <dbReference type="ARBA" id="ARBA00022729"/>
    </source>
</evidence>
<keyword evidence="13" id="KW-1133">Transmembrane helix</keyword>
<keyword evidence="6 14" id="KW-0732">Signal</keyword>
<keyword evidence="4" id="KW-0328">Glycosyltransferase</keyword>
<gene>
    <name evidence="16" type="ORF">LTR62_002122</name>
</gene>
<dbReference type="Gene3D" id="2.60.120.200">
    <property type="match status" value="1"/>
</dbReference>
<organism evidence="16 17">
    <name type="scientific">Meristemomyces frigidus</name>
    <dbReference type="NCBI Taxonomy" id="1508187"/>
    <lineage>
        <taxon>Eukaryota</taxon>
        <taxon>Fungi</taxon>
        <taxon>Dikarya</taxon>
        <taxon>Ascomycota</taxon>
        <taxon>Pezizomycotina</taxon>
        <taxon>Dothideomycetes</taxon>
        <taxon>Dothideomycetidae</taxon>
        <taxon>Mycosphaerellales</taxon>
        <taxon>Teratosphaeriaceae</taxon>
        <taxon>Meristemomyces</taxon>
    </lineage>
</organism>
<dbReference type="PANTHER" id="PTHR10963">
    <property type="entry name" value="GLYCOSYL HYDROLASE-RELATED"/>
    <property type="match status" value="1"/>
</dbReference>
<dbReference type="SUPFAM" id="SSF49899">
    <property type="entry name" value="Concanavalin A-like lectins/glucanases"/>
    <property type="match status" value="1"/>
</dbReference>
<dbReference type="EMBL" id="JAVRRL010000151">
    <property type="protein sequence ID" value="KAK5105819.1"/>
    <property type="molecule type" value="Genomic_DNA"/>
</dbReference>
<dbReference type="GO" id="GO:0009277">
    <property type="term" value="C:fungal-type cell wall"/>
    <property type="evidence" value="ECO:0007669"/>
    <property type="project" value="TreeGrafter"/>
</dbReference>
<evidence type="ECO:0000256" key="13">
    <source>
        <dbReference type="SAM" id="Phobius"/>
    </source>
</evidence>
<proteinExistence type="inferred from homology"/>
<evidence type="ECO:0000256" key="8">
    <source>
        <dbReference type="ARBA" id="ARBA00023136"/>
    </source>
</evidence>
<evidence type="ECO:0000256" key="3">
    <source>
        <dbReference type="ARBA" id="ARBA00012729"/>
    </source>
</evidence>
<comment type="caution">
    <text evidence="16">The sequence shown here is derived from an EMBL/GenBank/DDBJ whole genome shotgun (WGS) entry which is preliminary data.</text>
</comment>
<dbReference type="PANTHER" id="PTHR10963:SF27">
    <property type="entry name" value="GLYCOSIDASE-RELATED"/>
    <property type="match status" value="1"/>
</dbReference>
<comment type="similarity">
    <text evidence="12">Belongs to the glycosyl hydrolase 16 family. CRH1 subfamily.</text>
</comment>